<gene>
    <name evidence="4" type="primary">purN</name>
    <name evidence="6" type="ORF">A5844_000273</name>
</gene>
<proteinExistence type="inferred from homology"/>
<evidence type="ECO:0000313" key="7">
    <source>
        <dbReference type="Proteomes" id="UP000194933"/>
    </source>
</evidence>
<dbReference type="FunFam" id="3.40.50.170:FF:000007">
    <property type="entry name" value="Phosphoribosylglycinamide formyltransferase"/>
    <property type="match status" value="1"/>
</dbReference>
<comment type="similarity">
    <text evidence="4">Belongs to the GART family.</text>
</comment>
<keyword evidence="2 4" id="KW-0808">Transferase</keyword>
<comment type="function">
    <text evidence="4">Catalyzes the transfer of a formyl group from 10-formyltetrahydrofolate to 5-phospho-ribosyl-glycinamide (GAR), producing 5-phospho-ribosyl-N-formylglycinamide (FGAR) and tetrahydrofolate.</text>
</comment>
<dbReference type="GO" id="GO:0004644">
    <property type="term" value="F:phosphoribosylglycinamide formyltransferase activity"/>
    <property type="evidence" value="ECO:0007669"/>
    <property type="project" value="UniProtKB-UniRule"/>
</dbReference>
<accession>A0A2C9XQC5</accession>
<comment type="pathway">
    <text evidence="1 4">Purine metabolism; IMP biosynthesis via de novo pathway; N(2)-formyl-N(1)-(5-phospho-D-ribosyl)glycinamide from N(1)-(5-phospho-D-ribosyl)glycinamide (10-formyl THF route): step 1/1.</text>
</comment>
<keyword evidence="3 4" id="KW-0658">Purine biosynthesis</keyword>
<evidence type="ECO:0000313" key="6">
    <source>
        <dbReference type="EMBL" id="OTP12058.1"/>
    </source>
</evidence>
<reference evidence="6 7" key="1">
    <citation type="submission" date="2017-05" db="EMBL/GenBank/DDBJ databases">
        <title>The Genome Sequence of Enterococcus sp. 10A9_DIV0425.</title>
        <authorList>
            <consortium name="The Broad Institute Genomics Platform"/>
            <consortium name="The Broad Institute Genomic Center for Infectious Diseases"/>
            <person name="Earl A."/>
            <person name="Manson A."/>
            <person name="Schwartman J."/>
            <person name="Gilmore M."/>
            <person name="Abouelleil A."/>
            <person name="Cao P."/>
            <person name="Chapman S."/>
            <person name="Cusick C."/>
            <person name="Shea T."/>
            <person name="Young S."/>
            <person name="Neafsey D."/>
            <person name="Nusbaum C."/>
            <person name="Birren B."/>
        </authorList>
    </citation>
    <scope>NUCLEOTIDE SEQUENCE [LARGE SCALE GENOMIC DNA]</scope>
    <source>
        <strain evidence="6 7">10A9_DIV0425</strain>
    </source>
</reference>
<feature type="binding site" evidence="4">
    <location>
        <position position="64"/>
    </location>
    <ligand>
        <name>(6R)-10-formyltetrahydrofolate</name>
        <dbReference type="ChEBI" id="CHEBI:195366"/>
    </ligand>
</feature>
<evidence type="ECO:0000256" key="4">
    <source>
        <dbReference type="HAMAP-Rule" id="MF_01930"/>
    </source>
</evidence>
<dbReference type="STRING" id="1987383.A5844_000273"/>
<dbReference type="SUPFAM" id="SSF53328">
    <property type="entry name" value="Formyltransferase"/>
    <property type="match status" value="1"/>
</dbReference>
<dbReference type="Proteomes" id="UP000194933">
    <property type="component" value="Unassembled WGS sequence"/>
</dbReference>
<feature type="active site" description="Proton donor" evidence="4">
    <location>
        <position position="108"/>
    </location>
</feature>
<dbReference type="InterPro" id="IPR036477">
    <property type="entry name" value="Formyl_transf_N_sf"/>
</dbReference>
<comment type="caution">
    <text evidence="6">The sequence shown here is derived from an EMBL/GenBank/DDBJ whole genome shotgun (WGS) entry which is preliminary data.</text>
</comment>
<dbReference type="CDD" id="cd08645">
    <property type="entry name" value="FMT_core_GART"/>
    <property type="match status" value="1"/>
</dbReference>
<dbReference type="NCBIfam" id="TIGR00639">
    <property type="entry name" value="PurN"/>
    <property type="match status" value="1"/>
</dbReference>
<protein>
    <recommendedName>
        <fullName evidence="4">Phosphoribosylglycinamide formyltransferase</fullName>
        <ecNumber evidence="4">2.1.2.2</ecNumber>
    </recommendedName>
    <alternativeName>
        <fullName evidence="4">5'-phosphoribosylglycinamide transformylase</fullName>
    </alternativeName>
    <alternativeName>
        <fullName evidence="4">GAR transformylase</fullName>
        <shortName evidence="4">GART</shortName>
    </alternativeName>
</protein>
<feature type="binding site" evidence="4">
    <location>
        <begin position="11"/>
        <end position="13"/>
    </location>
    <ligand>
        <name>N(1)-(5-phospho-beta-D-ribosyl)glycinamide</name>
        <dbReference type="ChEBI" id="CHEBI:143788"/>
    </ligand>
</feature>
<dbReference type="RefSeq" id="WP_086283273.1">
    <property type="nucleotide sequence ID" value="NZ_NGMO01000001.1"/>
</dbReference>
<dbReference type="UniPathway" id="UPA00074">
    <property type="reaction ID" value="UER00126"/>
</dbReference>
<dbReference type="HAMAP" id="MF_01930">
    <property type="entry name" value="PurN"/>
    <property type="match status" value="1"/>
</dbReference>
<organism evidence="6 7">
    <name type="scientific">Candidatus Enterococcus wittei</name>
    <dbReference type="NCBI Taxonomy" id="1987383"/>
    <lineage>
        <taxon>Bacteria</taxon>
        <taxon>Bacillati</taxon>
        <taxon>Bacillota</taxon>
        <taxon>Bacilli</taxon>
        <taxon>Lactobacillales</taxon>
        <taxon>Enterococcaceae</taxon>
        <taxon>Enterococcus</taxon>
    </lineage>
</organism>
<feature type="site" description="Raises pKa of active site His" evidence="4">
    <location>
        <position position="144"/>
    </location>
</feature>
<dbReference type="AlphaFoldDB" id="A0A2C9XQC5"/>
<evidence type="ECO:0000256" key="2">
    <source>
        <dbReference type="ARBA" id="ARBA00022679"/>
    </source>
</evidence>
<keyword evidence="7" id="KW-1185">Reference proteome</keyword>
<evidence type="ECO:0000256" key="3">
    <source>
        <dbReference type="ARBA" id="ARBA00022755"/>
    </source>
</evidence>
<dbReference type="GO" id="GO:0005829">
    <property type="term" value="C:cytosol"/>
    <property type="evidence" value="ECO:0007669"/>
    <property type="project" value="TreeGrafter"/>
</dbReference>
<dbReference type="GO" id="GO:0006189">
    <property type="term" value="P:'de novo' IMP biosynthetic process"/>
    <property type="evidence" value="ECO:0007669"/>
    <property type="project" value="UniProtKB-UniRule"/>
</dbReference>
<name>A0A2C9XQC5_9ENTE</name>
<dbReference type="EC" id="2.1.2.2" evidence="4"/>
<evidence type="ECO:0000256" key="1">
    <source>
        <dbReference type="ARBA" id="ARBA00005054"/>
    </source>
</evidence>
<comment type="catalytic activity">
    <reaction evidence="4">
        <text>N(1)-(5-phospho-beta-D-ribosyl)glycinamide + (6R)-10-formyltetrahydrofolate = N(2)-formyl-N(1)-(5-phospho-beta-D-ribosyl)glycinamide + (6S)-5,6,7,8-tetrahydrofolate + H(+)</text>
        <dbReference type="Rhea" id="RHEA:15053"/>
        <dbReference type="ChEBI" id="CHEBI:15378"/>
        <dbReference type="ChEBI" id="CHEBI:57453"/>
        <dbReference type="ChEBI" id="CHEBI:143788"/>
        <dbReference type="ChEBI" id="CHEBI:147286"/>
        <dbReference type="ChEBI" id="CHEBI:195366"/>
        <dbReference type="EC" id="2.1.2.2"/>
    </reaction>
</comment>
<evidence type="ECO:0000259" key="5">
    <source>
        <dbReference type="Pfam" id="PF00551"/>
    </source>
</evidence>
<feature type="binding site" evidence="4">
    <location>
        <position position="106"/>
    </location>
    <ligand>
        <name>(6R)-10-formyltetrahydrofolate</name>
        <dbReference type="ChEBI" id="CHEBI:195366"/>
    </ligand>
</feature>
<dbReference type="PANTHER" id="PTHR43369">
    <property type="entry name" value="PHOSPHORIBOSYLGLYCINAMIDE FORMYLTRANSFERASE"/>
    <property type="match status" value="1"/>
</dbReference>
<dbReference type="Pfam" id="PF00551">
    <property type="entry name" value="Formyl_trans_N"/>
    <property type="match status" value="1"/>
</dbReference>
<feature type="binding site" evidence="4">
    <location>
        <begin position="89"/>
        <end position="92"/>
    </location>
    <ligand>
        <name>(6R)-10-formyltetrahydrofolate</name>
        <dbReference type="ChEBI" id="CHEBI:195366"/>
    </ligand>
</feature>
<dbReference type="InterPro" id="IPR002376">
    <property type="entry name" value="Formyl_transf_N"/>
</dbReference>
<feature type="domain" description="Formyl transferase N-terminal" evidence="5">
    <location>
        <begin position="1"/>
        <end position="181"/>
    </location>
</feature>
<dbReference type="EMBL" id="NGMO01000001">
    <property type="protein sequence ID" value="OTP12058.1"/>
    <property type="molecule type" value="Genomic_DNA"/>
</dbReference>
<dbReference type="PANTHER" id="PTHR43369:SF2">
    <property type="entry name" value="PHOSPHORIBOSYLGLYCINAMIDE FORMYLTRANSFERASE"/>
    <property type="match status" value="1"/>
</dbReference>
<dbReference type="InterPro" id="IPR004607">
    <property type="entry name" value="GART"/>
</dbReference>
<dbReference type="Gene3D" id="3.40.50.170">
    <property type="entry name" value="Formyl transferase, N-terminal domain"/>
    <property type="match status" value="1"/>
</dbReference>
<sequence length="192" mass="21675">MRIAVFASGNGSNFQALVEYFKENEVPATIDWLFCDRPDAFVLQRAEKLGIKATCFSPKEFASKVLYEQAILEELANHQIDLIVLAGYLRIIGKELLTAYENKIINIHPSLLPDFPGLHGIRDAFEARVKETGVTVHYVDSGVDTGPIIRQEKVEIEPQDTLVTLEEKIHRIEHRIFPEAIVELINMGDSTQ</sequence>